<evidence type="ECO:0000313" key="1">
    <source>
        <dbReference type="EMBL" id="MDY8109887.1"/>
    </source>
</evidence>
<dbReference type="RefSeq" id="WP_322187376.1">
    <property type="nucleotide sequence ID" value="NZ_JAXLPB010000003.1"/>
</dbReference>
<dbReference type="EMBL" id="JAXLPB010000003">
    <property type="protein sequence ID" value="MDY8109887.1"/>
    <property type="molecule type" value="Genomic_DNA"/>
</dbReference>
<protein>
    <submittedName>
        <fullName evidence="1">Uncharacterized protein</fullName>
    </submittedName>
</protein>
<sequence>MSTLLTINIENDESTNQTFYVFQQPAIYDGGSQVYSNALWSGLLGGYQESGGTLTFQINMQFYAGIQQAHSTPQVGHSSGYASAIRAIDLETDGTTTNDSVTATLTPLGLSRPVAEEGVQGGAFRINTPSFSPPAIYNVGSAIEVVDQGVVMSNFVVASPDTFVDCQPILKFYVATGTYTPGTVMNFTQASLHAALCDFTGGKTEINVTLNNDGTWKVG</sequence>
<gene>
    <name evidence="1" type="ORF">U0C82_12130</name>
</gene>
<keyword evidence="2" id="KW-1185">Reference proteome</keyword>
<name>A0ABU5I465_9HYPH</name>
<accession>A0ABU5I465</accession>
<proteinExistence type="predicted"/>
<comment type="caution">
    <text evidence="1">The sequence shown here is derived from an EMBL/GenBank/DDBJ whole genome shotgun (WGS) entry which is preliminary data.</text>
</comment>
<reference evidence="1 2" key="1">
    <citation type="submission" date="2023-12" db="EMBL/GenBank/DDBJ databases">
        <title>Description of Novel Strain Fulvimarina sp. 2208YS6-2-32 isolated from Uroteuthis (Photololigo) edulis.</title>
        <authorList>
            <person name="Park J.-S."/>
        </authorList>
    </citation>
    <scope>NUCLEOTIDE SEQUENCE [LARGE SCALE GENOMIC DNA]</scope>
    <source>
        <strain evidence="1 2">2208YS6-2-32</strain>
    </source>
</reference>
<evidence type="ECO:0000313" key="2">
    <source>
        <dbReference type="Proteomes" id="UP001294412"/>
    </source>
</evidence>
<dbReference type="Proteomes" id="UP001294412">
    <property type="component" value="Unassembled WGS sequence"/>
</dbReference>
<organism evidence="1 2">
    <name type="scientific">Fulvimarina uroteuthidis</name>
    <dbReference type="NCBI Taxonomy" id="3098149"/>
    <lineage>
        <taxon>Bacteria</taxon>
        <taxon>Pseudomonadati</taxon>
        <taxon>Pseudomonadota</taxon>
        <taxon>Alphaproteobacteria</taxon>
        <taxon>Hyphomicrobiales</taxon>
        <taxon>Aurantimonadaceae</taxon>
        <taxon>Fulvimarina</taxon>
    </lineage>
</organism>